<evidence type="ECO:0000256" key="3">
    <source>
        <dbReference type="ARBA" id="ARBA00022989"/>
    </source>
</evidence>
<dbReference type="InterPro" id="IPR051533">
    <property type="entry name" value="WaaL-like"/>
</dbReference>
<dbReference type="PANTHER" id="PTHR37422">
    <property type="entry name" value="TEICHURONIC ACID BIOSYNTHESIS PROTEIN TUAE"/>
    <property type="match status" value="1"/>
</dbReference>
<evidence type="ECO:0000256" key="5">
    <source>
        <dbReference type="SAM" id="Phobius"/>
    </source>
</evidence>
<gene>
    <name evidence="7" type="ORF">SAMN03080602_01286</name>
</gene>
<dbReference type="GO" id="GO:0016020">
    <property type="term" value="C:membrane"/>
    <property type="evidence" value="ECO:0007669"/>
    <property type="project" value="UniProtKB-SubCell"/>
</dbReference>
<name>A0A1X7IXW1_9FLAO</name>
<keyword evidence="7" id="KW-0436">Ligase</keyword>
<dbReference type="InterPro" id="IPR007016">
    <property type="entry name" value="O-antigen_ligase-rel_domated"/>
</dbReference>
<dbReference type="AlphaFoldDB" id="A0A1X7IXW1"/>
<dbReference type="RefSeq" id="WP_085497266.1">
    <property type="nucleotide sequence ID" value="NZ_FXAO01000002.1"/>
</dbReference>
<feature type="transmembrane region" description="Helical" evidence="5">
    <location>
        <begin position="130"/>
        <end position="149"/>
    </location>
</feature>
<comment type="subcellular location">
    <subcellularLocation>
        <location evidence="1">Membrane</location>
        <topology evidence="1">Multi-pass membrane protein</topology>
    </subcellularLocation>
</comment>
<feature type="transmembrane region" description="Helical" evidence="5">
    <location>
        <begin position="169"/>
        <end position="187"/>
    </location>
</feature>
<evidence type="ECO:0000256" key="4">
    <source>
        <dbReference type="ARBA" id="ARBA00023136"/>
    </source>
</evidence>
<reference evidence="8" key="1">
    <citation type="submission" date="2017-04" db="EMBL/GenBank/DDBJ databases">
        <authorList>
            <person name="Varghese N."/>
            <person name="Submissions S."/>
        </authorList>
    </citation>
    <scope>NUCLEOTIDE SEQUENCE [LARGE SCALE GENOMIC DNA]</scope>
    <source>
        <strain evidence="8">DSM 19835</strain>
    </source>
</reference>
<feature type="transmembrane region" description="Helical" evidence="5">
    <location>
        <begin position="222"/>
        <end position="239"/>
    </location>
</feature>
<evidence type="ECO:0000256" key="2">
    <source>
        <dbReference type="ARBA" id="ARBA00022692"/>
    </source>
</evidence>
<evidence type="ECO:0000313" key="8">
    <source>
        <dbReference type="Proteomes" id="UP000193420"/>
    </source>
</evidence>
<dbReference type="Proteomes" id="UP000193420">
    <property type="component" value="Unassembled WGS sequence"/>
</dbReference>
<dbReference type="GO" id="GO:0016874">
    <property type="term" value="F:ligase activity"/>
    <property type="evidence" value="ECO:0007669"/>
    <property type="project" value="UniProtKB-KW"/>
</dbReference>
<keyword evidence="8" id="KW-1185">Reference proteome</keyword>
<dbReference type="STRING" id="188872.SAMN03080602_01286"/>
<feature type="domain" description="O-antigen ligase-related" evidence="6">
    <location>
        <begin position="207"/>
        <end position="329"/>
    </location>
</feature>
<feature type="transmembrane region" description="Helical" evidence="5">
    <location>
        <begin position="34"/>
        <end position="51"/>
    </location>
</feature>
<feature type="transmembrane region" description="Helical" evidence="5">
    <location>
        <begin position="246"/>
        <end position="268"/>
    </location>
</feature>
<accession>A0A1X7IXW1</accession>
<evidence type="ECO:0000259" key="6">
    <source>
        <dbReference type="Pfam" id="PF04932"/>
    </source>
</evidence>
<feature type="transmembrane region" description="Helical" evidence="5">
    <location>
        <begin position="350"/>
        <end position="366"/>
    </location>
</feature>
<dbReference type="EMBL" id="FXAO01000002">
    <property type="protein sequence ID" value="SMG20144.1"/>
    <property type="molecule type" value="Genomic_DNA"/>
</dbReference>
<organism evidence="7 8">
    <name type="scientific">Arenibacter troitsensis</name>
    <dbReference type="NCBI Taxonomy" id="188872"/>
    <lineage>
        <taxon>Bacteria</taxon>
        <taxon>Pseudomonadati</taxon>
        <taxon>Bacteroidota</taxon>
        <taxon>Flavobacteriia</taxon>
        <taxon>Flavobacteriales</taxon>
        <taxon>Flavobacteriaceae</taxon>
        <taxon>Arenibacter</taxon>
    </lineage>
</organism>
<evidence type="ECO:0000256" key="1">
    <source>
        <dbReference type="ARBA" id="ARBA00004141"/>
    </source>
</evidence>
<sequence length="396" mass="45026">MKRLIFIIAFFVYSGFYAGLAILLSFNLSGVSRLYSVPTRVLIAFLMLIVIHQSRNRLIKNNNYHYLVLFTVFWVFYLIKTLYTEYFSKGYELGKTWYEYPMYALIYVVIPFLAFYTIDIEKYKKTIINGFISSGFLLGIASITLYGKYLMQGIGRLSMVRYQSNEEVLNPLILSYAGVLTIVLCIYKLMNLKRNNKFQIIYLSTNIVLSFIMFLLGSSRGSLIAIMLTIPIFISFSALKQKVKFITLSILSIPVIIWAMEASGSSLFERMGNTVEDKGGGRESLWKDAFAHFLDNPIFGGKIEIGGIYPHNFLLEIVMATGIIGLMLISPIFIKGIILIKNHTKKNKSYLFVLLLLIIGLIQHLFTGSIYMAILLFVPLGMIFGIQGNSFSDSSR</sequence>
<dbReference type="Pfam" id="PF04932">
    <property type="entry name" value="Wzy_C"/>
    <property type="match status" value="1"/>
</dbReference>
<dbReference type="PANTHER" id="PTHR37422:SF13">
    <property type="entry name" value="LIPOPOLYSACCHARIDE BIOSYNTHESIS PROTEIN PA4999-RELATED"/>
    <property type="match status" value="1"/>
</dbReference>
<keyword evidence="4 5" id="KW-0472">Membrane</keyword>
<feature type="transmembrane region" description="Helical" evidence="5">
    <location>
        <begin position="199"/>
        <end position="216"/>
    </location>
</feature>
<proteinExistence type="predicted"/>
<feature type="transmembrane region" description="Helical" evidence="5">
    <location>
        <begin position="100"/>
        <end position="118"/>
    </location>
</feature>
<feature type="transmembrane region" description="Helical" evidence="5">
    <location>
        <begin position="317"/>
        <end position="338"/>
    </location>
</feature>
<dbReference type="OrthoDB" id="1424450at2"/>
<feature type="transmembrane region" description="Helical" evidence="5">
    <location>
        <begin position="7"/>
        <end position="28"/>
    </location>
</feature>
<evidence type="ECO:0000313" key="7">
    <source>
        <dbReference type="EMBL" id="SMG20144.1"/>
    </source>
</evidence>
<feature type="transmembrane region" description="Helical" evidence="5">
    <location>
        <begin position="63"/>
        <end position="80"/>
    </location>
</feature>
<keyword evidence="2 5" id="KW-0812">Transmembrane</keyword>
<protein>
    <submittedName>
        <fullName evidence="7">O-antigen ligase like membrane protein</fullName>
    </submittedName>
</protein>
<keyword evidence="3 5" id="KW-1133">Transmembrane helix</keyword>